<dbReference type="HOGENOM" id="CLU_119205_0_0_1"/>
<dbReference type="WormBase" id="Y57A10A.9">
    <property type="protein sequence ID" value="CE22628"/>
    <property type="gene ID" value="WBGene00013254"/>
    <property type="gene designation" value="tag-276"/>
</dbReference>
<proteinExistence type="predicted"/>
<dbReference type="OrthoDB" id="5811828at2759"/>
<protein>
    <submittedName>
        <fullName evidence="2">Uncharacterized protein</fullName>
    </submittedName>
</protein>
<dbReference type="STRING" id="6239.Y57A10A.9.1"/>
<feature type="compositionally biased region" description="Low complexity" evidence="1">
    <location>
        <begin position="137"/>
        <end position="158"/>
    </location>
</feature>
<evidence type="ECO:0000313" key="4">
    <source>
        <dbReference type="WormBase" id="Y57A10A.9"/>
    </source>
</evidence>
<accession>Q9NA77</accession>
<dbReference type="PIR" id="T31645">
    <property type="entry name" value="T31645"/>
</dbReference>
<dbReference type="InParanoid" id="Q9NA77"/>
<keyword evidence="3" id="KW-1185">Reference proteome</keyword>
<dbReference type="KEGG" id="cel:CELE_Y57A10A.9"/>
<dbReference type="GeneID" id="174865"/>
<organism evidence="2 3">
    <name type="scientific">Caenorhabditis elegans</name>
    <dbReference type="NCBI Taxonomy" id="6239"/>
    <lineage>
        <taxon>Eukaryota</taxon>
        <taxon>Metazoa</taxon>
        <taxon>Ecdysozoa</taxon>
        <taxon>Nematoda</taxon>
        <taxon>Chromadorea</taxon>
        <taxon>Rhabditida</taxon>
        <taxon>Rhabditina</taxon>
        <taxon>Rhabditomorpha</taxon>
        <taxon>Rhabditoidea</taxon>
        <taxon>Rhabditidae</taxon>
        <taxon>Peloderinae</taxon>
        <taxon>Caenorhabditis</taxon>
    </lineage>
</organism>
<gene>
    <name evidence="2 4" type="primary">tag-276</name>
    <name evidence="2" type="ORF">CELE_Y57A10A.9</name>
    <name evidence="4" type="ORF">Y57A10A.9</name>
</gene>
<dbReference type="EMBL" id="BX284602">
    <property type="protein sequence ID" value="CAB55028.1"/>
    <property type="molecule type" value="Genomic_DNA"/>
</dbReference>
<dbReference type="PaxDb" id="6239-Y57A10A.9"/>
<evidence type="ECO:0000313" key="3">
    <source>
        <dbReference type="Proteomes" id="UP000001940"/>
    </source>
</evidence>
<dbReference type="UCSC" id="Y57A10A.9">
    <property type="organism name" value="c. elegans"/>
</dbReference>
<dbReference type="AlphaFoldDB" id="Q9NA77"/>
<dbReference type="AGR" id="WB:WBGene00013254"/>
<dbReference type="Proteomes" id="UP000001940">
    <property type="component" value="Chromosome II"/>
</dbReference>
<dbReference type="IntAct" id="Q9NA77">
    <property type="interactions" value="1"/>
</dbReference>
<feature type="region of interest" description="Disordered" evidence="1">
    <location>
        <begin position="130"/>
        <end position="158"/>
    </location>
</feature>
<sequence length="158" mass="18021">MPSHTKPVSNAALPRVPAPLSPAQQVRKYTDYLLKEHNRYYALECLLFLDCPIRVFRECRTEQIVKSQYDGRYEYQYPVNLLLQKLRRLAAQELEQDVVEQKMREASKNKVLFANVLNIFADLQKEAENFSKTTKQSSTSPSSSSSSEESSASSSPVV</sequence>
<dbReference type="CTD" id="174865"/>
<dbReference type="Bgee" id="WBGene00013254">
    <property type="expression patterns" value="Expressed in embryo and 3 other cell types or tissues"/>
</dbReference>
<evidence type="ECO:0000256" key="1">
    <source>
        <dbReference type="SAM" id="MobiDB-lite"/>
    </source>
</evidence>
<dbReference type="RefSeq" id="NP_496601.1">
    <property type="nucleotide sequence ID" value="NM_064200.5"/>
</dbReference>
<evidence type="ECO:0000313" key="2">
    <source>
        <dbReference type="EMBL" id="CAB55028.1"/>
    </source>
</evidence>
<reference evidence="2 3" key="1">
    <citation type="journal article" date="1998" name="Science">
        <title>Genome sequence of the nematode C. elegans: a platform for investigating biology.</title>
        <authorList>
            <consortium name="The C. elegans sequencing consortium"/>
            <person name="Sulson J.E."/>
            <person name="Waterston R."/>
        </authorList>
    </citation>
    <scope>NUCLEOTIDE SEQUENCE [LARGE SCALE GENOMIC DNA]</scope>
    <source>
        <strain evidence="2 3">Bristol N2</strain>
    </source>
</reference>
<name>Q9NA77_CAEEL</name>